<dbReference type="InterPro" id="IPR050557">
    <property type="entry name" value="RTX_toxin/Mannuronan_C5-epim"/>
</dbReference>
<dbReference type="PATRIC" id="fig|935700.4.peg.3686"/>
<reference evidence="3 4" key="1">
    <citation type="submission" date="2015-02" db="EMBL/GenBank/DDBJ databases">
        <title>Genome Sequence of Jannaschia aquimarina DSM28248, a member of the Roseobacter clade.</title>
        <authorList>
            <person name="Voget S."/>
            <person name="Daniel R."/>
        </authorList>
    </citation>
    <scope>NUCLEOTIDE SEQUENCE [LARGE SCALE GENOMIC DNA]</scope>
    <source>
        <strain evidence="3 4">GSW-M26</strain>
    </source>
</reference>
<organism evidence="3 4">
    <name type="scientific">Jannaschia aquimarina</name>
    <dbReference type="NCBI Taxonomy" id="935700"/>
    <lineage>
        <taxon>Bacteria</taxon>
        <taxon>Pseudomonadati</taxon>
        <taxon>Pseudomonadota</taxon>
        <taxon>Alphaproteobacteria</taxon>
        <taxon>Rhodobacterales</taxon>
        <taxon>Roseobacteraceae</taxon>
        <taxon>Jannaschia</taxon>
    </lineage>
</organism>
<dbReference type="InterPro" id="IPR011049">
    <property type="entry name" value="Serralysin-like_metalloprot_C"/>
</dbReference>
<evidence type="ECO:0000256" key="1">
    <source>
        <dbReference type="ARBA" id="ARBA00004613"/>
    </source>
</evidence>
<dbReference type="GO" id="GO:0005576">
    <property type="term" value="C:extracellular region"/>
    <property type="evidence" value="ECO:0007669"/>
    <property type="project" value="UniProtKB-SubCell"/>
</dbReference>
<name>A0A0D1EFG0_9RHOB</name>
<accession>A0A0D1EFG0</accession>
<dbReference type="PANTHER" id="PTHR38340:SF1">
    <property type="entry name" value="S-LAYER PROTEIN"/>
    <property type="match status" value="1"/>
</dbReference>
<comment type="subcellular location">
    <subcellularLocation>
        <location evidence="1">Secreted</location>
    </subcellularLocation>
</comment>
<dbReference type="SUPFAM" id="SSF51120">
    <property type="entry name" value="beta-Roll"/>
    <property type="match status" value="1"/>
</dbReference>
<dbReference type="STRING" id="935700.jaqu_35770"/>
<gene>
    <name evidence="3" type="primary">hlyA_7</name>
    <name evidence="3" type="ORF">jaqu_35770</name>
</gene>
<dbReference type="PRINTS" id="PR00313">
    <property type="entry name" value="CABNDNGRPT"/>
</dbReference>
<evidence type="ECO:0000313" key="4">
    <source>
        <dbReference type="Proteomes" id="UP000032232"/>
    </source>
</evidence>
<dbReference type="GO" id="GO:0005509">
    <property type="term" value="F:calcium ion binding"/>
    <property type="evidence" value="ECO:0007669"/>
    <property type="project" value="InterPro"/>
</dbReference>
<protein>
    <submittedName>
        <fullName evidence="3">HlyA_7 protein</fullName>
    </submittedName>
</protein>
<dbReference type="PANTHER" id="PTHR38340">
    <property type="entry name" value="S-LAYER PROTEIN"/>
    <property type="match status" value="1"/>
</dbReference>
<dbReference type="RefSeq" id="WP_052501061.1">
    <property type="nucleotide sequence ID" value="NZ_FZPF01000013.1"/>
</dbReference>
<dbReference type="AlphaFoldDB" id="A0A0D1EFG0"/>
<dbReference type="InterPro" id="IPR001343">
    <property type="entry name" value="Hemolysn_Ca-bd"/>
</dbReference>
<proteinExistence type="predicted"/>
<dbReference type="Pfam" id="PF00353">
    <property type="entry name" value="HemolysinCabind"/>
    <property type="match status" value="2"/>
</dbReference>
<dbReference type="EMBL" id="JYFE01000068">
    <property type="protein sequence ID" value="KIT14635.1"/>
    <property type="molecule type" value="Genomic_DNA"/>
</dbReference>
<keyword evidence="2" id="KW-0964">Secreted</keyword>
<dbReference type="Gene3D" id="2.150.10.10">
    <property type="entry name" value="Serralysin-like metalloprotease, C-terminal"/>
    <property type="match status" value="2"/>
</dbReference>
<keyword evidence="4" id="KW-1185">Reference proteome</keyword>
<dbReference type="OrthoDB" id="423072at2"/>
<dbReference type="Proteomes" id="UP000032232">
    <property type="component" value="Unassembled WGS sequence"/>
</dbReference>
<comment type="caution">
    <text evidence="3">The sequence shown here is derived from an EMBL/GenBank/DDBJ whole genome shotgun (WGS) entry which is preliminary data.</text>
</comment>
<evidence type="ECO:0000256" key="2">
    <source>
        <dbReference type="ARBA" id="ARBA00022525"/>
    </source>
</evidence>
<sequence>MVRRVLDFDFRPGRIINREYEDIGVRIAAKKTGSTEKHSGMTFDTENPIKDREFDFSGQGFGSVMMISADRDRDEPNIAAAGGKMKFRFDEPVDLTSITLLGATEQVKFKAYDAEGNKIGVVRMDGGEVGQARNVDLSAFDGVERLIIVVKGEAAVDNLVFEDSPVVGGDELSCADGDASQSTLTPGQTYSDLLGDSEIQGTNGQDTVIGNGGDDTIFGNGGDDEILGNAGNDFICGGHSADKLNGGVDNDTLLGDLGDDTLSGDKGSDIVTGGAGADTFVFNPGVLEEGDLDIITDFSTAEGDVFRMDRFNEADISVQAAGLDTEMLFKGEVFAVVQNTNAAEVENALIFT</sequence>
<evidence type="ECO:0000313" key="3">
    <source>
        <dbReference type="EMBL" id="KIT14635.1"/>
    </source>
</evidence>